<dbReference type="Proteomes" id="UP000270296">
    <property type="component" value="Unassembled WGS sequence"/>
</dbReference>
<feature type="domain" description="ZW10 C-terminal helical" evidence="1">
    <location>
        <begin position="77"/>
        <end position="220"/>
    </location>
</feature>
<dbReference type="GO" id="GO:0005737">
    <property type="term" value="C:cytoplasm"/>
    <property type="evidence" value="ECO:0007669"/>
    <property type="project" value="GOC"/>
</dbReference>
<reference evidence="4" key="1">
    <citation type="submission" date="2016-06" db="UniProtKB">
        <authorList>
            <consortium name="WormBaseParasite"/>
        </authorList>
    </citation>
    <scope>IDENTIFICATION</scope>
</reference>
<dbReference type="PANTHER" id="PTHR12205">
    <property type="entry name" value="CENTROMERE/KINETOCHORE PROTEIN ZW10"/>
    <property type="match status" value="1"/>
</dbReference>
<evidence type="ECO:0000313" key="2">
    <source>
        <dbReference type="EMBL" id="VDP08907.1"/>
    </source>
</evidence>
<dbReference type="GO" id="GO:1990423">
    <property type="term" value="C:RZZ complex"/>
    <property type="evidence" value="ECO:0007669"/>
    <property type="project" value="TreeGrafter"/>
</dbReference>
<sequence length="222" mass="25610">TLGLEYTPKFESAFANDDPSFFVTFLDFVPQFRDIAVDCFSEFVKQEKQKMDDKLNMTNALRTVSWDANFQNYSAVLRRVALRLRELHLLWTGLLPTAVMFSLLAHFADHAIDYVLSCIFRMEDIPERDCGRLNELLGILVNHLPKCFTDDDKIVISRYSARWRALNEMSSCLSCDLQRFADRWASGNGPLAKCFSSDQVRHLIRAVFQNTRNRADVLALIK</sequence>
<name>A0A183IQU9_9BILA</name>
<dbReference type="EMBL" id="UZAM01009407">
    <property type="protein sequence ID" value="VDP08907.1"/>
    <property type="molecule type" value="Genomic_DNA"/>
</dbReference>
<dbReference type="Gene3D" id="1.10.357.150">
    <property type="match status" value="1"/>
</dbReference>
<gene>
    <name evidence="2" type="ORF">SBAD_LOCUS5996</name>
</gene>
<dbReference type="GO" id="GO:0006888">
    <property type="term" value="P:endoplasmic reticulum to Golgi vesicle-mediated transport"/>
    <property type="evidence" value="ECO:0007669"/>
    <property type="project" value="TreeGrafter"/>
</dbReference>
<dbReference type="AlphaFoldDB" id="A0A183IQU9"/>
<dbReference type="PANTHER" id="PTHR12205:SF0">
    <property type="entry name" value="CENTROMERE_KINETOCHORE PROTEIN ZW10 HOMOLOG"/>
    <property type="match status" value="1"/>
</dbReference>
<evidence type="ECO:0000313" key="3">
    <source>
        <dbReference type="Proteomes" id="UP000270296"/>
    </source>
</evidence>
<keyword evidence="3" id="KW-1185">Reference proteome</keyword>
<protein>
    <submittedName>
        <fullName evidence="4">Rab-GAP TBC domain-containing protein</fullName>
    </submittedName>
</protein>
<dbReference type="WBParaSite" id="SBAD_0000623101-mRNA-1">
    <property type="protein sequence ID" value="SBAD_0000623101-mRNA-1"/>
    <property type="gene ID" value="SBAD_0000623101"/>
</dbReference>
<accession>A0A183IQU9</accession>
<reference evidence="2 3" key="2">
    <citation type="submission" date="2018-11" db="EMBL/GenBank/DDBJ databases">
        <authorList>
            <consortium name="Pathogen Informatics"/>
        </authorList>
    </citation>
    <scope>NUCLEOTIDE SEQUENCE [LARGE SCALE GENOMIC DNA]</scope>
</reference>
<evidence type="ECO:0000313" key="4">
    <source>
        <dbReference type="WBParaSite" id="SBAD_0000623101-mRNA-1"/>
    </source>
</evidence>
<dbReference type="OrthoDB" id="534815at2759"/>
<organism evidence="4">
    <name type="scientific">Soboliphyme baturini</name>
    <dbReference type="NCBI Taxonomy" id="241478"/>
    <lineage>
        <taxon>Eukaryota</taxon>
        <taxon>Metazoa</taxon>
        <taxon>Ecdysozoa</taxon>
        <taxon>Nematoda</taxon>
        <taxon>Enoplea</taxon>
        <taxon>Dorylaimia</taxon>
        <taxon>Dioctophymatida</taxon>
        <taxon>Dioctophymatoidea</taxon>
        <taxon>Soboliphymatidae</taxon>
        <taxon>Soboliphyme</taxon>
    </lineage>
</organism>
<proteinExistence type="predicted"/>
<dbReference type="GO" id="GO:0007094">
    <property type="term" value="P:mitotic spindle assembly checkpoint signaling"/>
    <property type="evidence" value="ECO:0007669"/>
    <property type="project" value="TreeGrafter"/>
</dbReference>
<dbReference type="Pfam" id="PF22766">
    <property type="entry name" value="ZW10_C2"/>
    <property type="match status" value="1"/>
</dbReference>
<dbReference type="InterPro" id="IPR055148">
    <property type="entry name" value="ZW10_C_2"/>
</dbReference>
<evidence type="ECO:0000259" key="1">
    <source>
        <dbReference type="Pfam" id="PF22766"/>
    </source>
</evidence>
<dbReference type="InterPro" id="IPR046362">
    <property type="entry name" value="Zw10/DSL1_C_sf"/>
</dbReference>